<evidence type="ECO:0000313" key="1">
    <source>
        <dbReference type="EMBL" id="CAG8450595.1"/>
    </source>
</evidence>
<evidence type="ECO:0000313" key="2">
    <source>
        <dbReference type="Proteomes" id="UP000789739"/>
    </source>
</evidence>
<sequence length="197" mass="22468">MQSRFRLYSQSPNPTLREFLETQLTESERTLIANPPLVLSIPLEKLIGNPIKTRQHKHHTHHKHQTKASLLYYQNYSAGVQHCGKAPYQANLRDAAKKWMTENATVRDFFTSLAEIKDKYAGMLASMKANEAQPINIFNDTQSSEYFVSDSQESMIYSGNNLSPPEMDLWLYTVNRESLEGCSDYAINESVANDCTI</sequence>
<name>A0A9N8YVE2_9GLOM</name>
<reference evidence="1" key="1">
    <citation type="submission" date="2021-06" db="EMBL/GenBank/DDBJ databases">
        <authorList>
            <person name="Kallberg Y."/>
            <person name="Tangrot J."/>
            <person name="Rosling A."/>
        </authorList>
    </citation>
    <scope>NUCLEOTIDE SEQUENCE</scope>
    <source>
        <strain evidence="1">BR232B</strain>
    </source>
</reference>
<dbReference type="AlphaFoldDB" id="A0A9N8YVE2"/>
<keyword evidence="2" id="KW-1185">Reference proteome</keyword>
<gene>
    <name evidence="1" type="ORF">PBRASI_LOCUS7</name>
</gene>
<comment type="caution">
    <text evidence="1">The sequence shown here is derived from an EMBL/GenBank/DDBJ whole genome shotgun (WGS) entry which is preliminary data.</text>
</comment>
<protein>
    <submittedName>
        <fullName evidence="1">5451_t:CDS:1</fullName>
    </submittedName>
</protein>
<dbReference type="EMBL" id="CAJVPI010000001">
    <property type="protein sequence ID" value="CAG8450595.1"/>
    <property type="molecule type" value="Genomic_DNA"/>
</dbReference>
<organism evidence="1 2">
    <name type="scientific">Paraglomus brasilianum</name>
    <dbReference type="NCBI Taxonomy" id="144538"/>
    <lineage>
        <taxon>Eukaryota</taxon>
        <taxon>Fungi</taxon>
        <taxon>Fungi incertae sedis</taxon>
        <taxon>Mucoromycota</taxon>
        <taxon>Glomeromycotina</taxon>
        <taxon>Glomeromycetes</taxon>
        <taxon>Paraglomerales</taxon>
        <taxon>Paraglomeraceae</taxon>
        <taxon>Paraglomus</taxon>
    </lineage>
</organism>
<proteinExistence type="predicted"/>
<accession>A0A9N8YVE2</accession>
<dbReference type="Proteomes" id="UP000789739">
    <property type="component" value="Unassembled WGS sequence"/>
</dbReference>